<dbReference type="PANTHER" id="PTHR45266">
    <property type="entry name" value="OXALOACETATE DECARBOXYLASE ALPHA CHAIN"/>
    <property type="match status" value="1"/>
</dbReference>
<dbReference type="Gene3D" id="2.40.50.100">
    <property type="match status" value="1"/>
</dbReference>
<dbReference type="InterPro" id="IPR001882">
    <property type="entry name" value="Biotin_BS"/>
</dbReference>
<dbReference type="SUPFAM" id="SSF51230">
    <property type="entry name" value="Single hybrid motif"/>
    <property type="match status" value="1"/>
</dbReference>
<organism evidence="3">
    <name type="scientific">marine sediment metagenome</name>
    <dbReference type="NCBI Taxonomy" id="412755"/>
    <lineage>
        <taxon>unclassified sequences</taxon>
        <taxon>metagenomes</taxon>
        <taxon>ecological metagenomes</taxon>
    </lineage>
</organism>
<dbReference type="CDD" id="cd06850">
    <property type="entry name" value="biotinyl_domain"/>
    <property type="match status" value="1"/>
</dbReference>
<gene>
    <name evidence="3" type="ORF">LCGC14_0739160</name>
</gene>
<dbReference type="AlphaFoldDB" id="A0A0F9QS94"/>
<evidence type="ECO:0000256" key="1">
    <source>
        <dbReference type="ARBA" id="ARBA00023267"/>
    </source>
</evidence>
<evidence type="ECO:0000313" key="3">
    <source>
        <dbReference type="EMBL" id="KKN39857.1"/>
    </source>
</evidence>
<dbReference type="InterPro" id="IPR000089">
    <property type="entry name" value="Biotin_lipoyl"/>
</dbReference>
<reference evidence="3" key="1">
    <citation type="journal article" date="2015" name="Nature">
        <title>Complex archaea that bridge the gap between prokaryotes and eukaryotes.</title>
        <authorList>
            <person name="Spang A."/>
            <person name="Saw J.H."/>
            <person name="Jorgensen S.L."/>
            <person name="Zaremba-Niedzwiedzka K."/>
            <person name="Martijn J."/>
            <person name="Lind A.E."/>
            <person name="van Eijk R."/>
            <person name="Schleper C."/>
            <person name="Guy L."/>
            <person name="Ettema T.J."/>
        </authorList>
    </citation>
    <scope>NUCLEOTIDE SEQUENCE</scope>
</reference>
<dbReference type="InterPro" id="IPR011053">
    <property type="entry name" value="Single_hybrid_motif"/>
</dbReference>
<evidence type="ECO:0000259" key="2">
    <source>
        <dbReference type="PROSITE" id="PS50968"/>
    </source>
</evidence>
<dbReference type="PROSITE" id="PS50968">
    <property type="entry name" value="BIOTINYL_LIPOYL"/>
    <property type="match status" value="1"/>
</dbReference>
<dbReference type="PANTHER" id="PTHR45266:SF3">
    <property type="entry name" value="OXALOACETATE DECARBOXYLASE ALPHA CHAIN"/>
    <property type="match status" value="1"/>
</dbReference>
<keyword evidence="1" id="KW-0092">Biotin</keyword>
<sequence length="168" mass="19252">MEFEFLIDNTLHKISLEKKENIFVVSDGEKTYEADIRFISPNIISILIEGRSIRVYFARDREKRFLSLEGQQFTVQEPLEGGEGLKKDDVRSREDELMVKAPMPGKVIKIDVSEKEEVRKNQTLVVVEAMKMENEIKSTIDGYVKKVFVSAGDLVDSEKPLIELGIKE</sequence>
<name>A0A0F9QS94_9ZZZZ</name>
<protein>
    <recommendedName>
        <fullName evidence="2">Lipoyl-binding domain-containing protein</fullName>
    </recommendedName>
</protein>
<comment type="caution">
    <text evidence="3">The sequence shown here is derived from an EMBL/GenBank/DDBJ whole genome shotgun (WGS) entry which is preliminary data.</text>
</comment>
<feature type="domain" description="Lipoyl-binding" evidence="2">
    <location>
        <begin position="90"/>
        <end position="165"/>
    </location>
</feature>
<dbReference type="EMBL" id="LAZR01001740">
    <property type="protein sequence ID" value="KKN39857.1"/>
    <property type="molecule type" value="Genomic_DNA"/>
</dbReference>
<dbReference type="FunFam" id="2.40.50.100:FF:000003">
    <property type="entry name" value="Acetyl-CoA carboxylase biotin carboxyl carrier protein"/>
    <property type="match status" value="1"/>
</dbReference>
<dbReference type="InterPro" id="IPR050709">
    <property type="entry name" value="Biotin_Carboxyl_Carrier/Decarb"/>
</dbReference>
<accession>A0A0F9QS94</accession>
<dbReference type="PROSITE" id="PS00188">
    <property type="entry name" value="BIOTIN"/>
    <property type="match status" value="1"/>
</dbReference>
<dbReference type="Pfam" id="PF00364">
    <property type="entry name" value="Biotin_lipoyl"/>
    <property type="match status" value="1"/>
</dbReference>
<proteinExistence type="predicted"/>